<accession>A0AAW1DZX4</accession>
<comment type="caution">
    <text evidence="2">The sequence shown here is derived from an EMBL/GenBank/DDBJ whole genome shotgun (WGS) entry which is preliminary data.</text>
</comment>
<evidence type="ECO:0000313" key="2">
    <source>
        <dbReference type="EMBL" id="KAK9515713.1"/>
    </source>
</evidence>
<evidence type="ECO:0000313" key="3">
    <source>
        <dbReference type="Proteomes" id="UP001488805"/>
    </source>
</evidence>
<feature type="compositionally biased region" description="Polar residues" evidence="1">
    <location>
        <begin position="1"/>
        <end position="11"/>
    </location>
</feature>
<sequence>MAGGMTTTATIRSDRNRDTRKQFEVQRKERWANTTEMSNMLPQTVMRMMAVSMKASNHGPLPVMFQALAAGELML</sequence>
<keyword evidence="3" id="KW-1185">Reference proteome</keyword>
<dbReference type="AlphaFoldDB" id="A0AAW1DZX4"/>
<name>A0AAW1DZX4_ZOAVI</name>
<dbReference type="EMBL" id="JBCEZU010000586">
    <property type="protein sequence ID" value="KAK9515713.1"/>
    <property type="molecule type" value="Genomic_DNA"/>
</dbReference>
<gene>
    <name evidence="2" type="ORF">VZT92_026338</name>
</gene>
<protein>
    <submittedName>
        <fullName evidence="2">Uncharacterized protein</fullName>
    </submittedName>
</protein>
<proteinExistence type="predicted"/>
<organism evidence="2 3">
    <name type="scientific">Zoarces viviparus</name>
    <name type="common">Viviparous eelpout</name>
    <name type="synonym">Blennius viviparus</name>
    <dbReference type="NCBI Taxonomy" id="48416"/>
    <lineage>
        <taxon>Eukaryota</taxon>
        <taxon>Metazoa</taxon>
        <taxon>Chordata</taxon>
        <taxon>Craniata</taxon>
        <taxon>Vertebrata</taxon>
        <taxon>Euteleostomi</taxon>
        <taxon>Actinopterygii</taxon>
        <taxon>Neopterygii</taxon>
        <taxon>Teleostei</taxon>
        <taxon>Neoteleostei</taxon>
        <taxon>Acanthomorphata</taxon>
        <taxon>Eupercaria</taxon>
        <taxon>Perciformes</taxon>
        <taxon>Cottioidei</taxon>
        <taxon>Zoarcales</taxon>
        <taxon>Zoarcidae</taxon>
        <taxon>Zoarcinae</taxon>
        <taxon>Zoarces</taxon>
    </lineage>
</organism>
<dbReference type="Proteomes" id="UP001488805">
    <property type="component" value="Unassembled WGS sequence"/>
</dbReference>
<feature type="compositionally biased region" description="Basic and acidic residues" evidence="1">
    <location>
        <begin position="12"/>
        <end position="23"/>
    </location>
</feature>
<feature type="region of interest" description="Disordered" evidence="1">
    <location>
        <begin position="1"/>
        <end position="23"/>
    </location>
</feature>
<evidence type="ECO:0000256" key="1">
    <source>
        <dbReference type="SAM" id="MobiDB-lite"/>
    </source>
</evidence>
<reference evidence="2 3" key="1">
    <citation type="journal article" date="2024" name="Genome Biol. Evol.">
        <title>Chromosome-level genome assembly of the viviparous eelpout Zoarces viviparus.</title>
        <authorList>
            <person name="Fuhrmann N."/>
            <person name="Brasseur M.V."/>
            <person name="Bakowski C.E."/>
            <person name="Podsiadlowski L."/>
            <person name="Prost S."/>
            <person name="Krehenwinkel H."/>
            <person name="Mayer C."/>
        </authorList>
    </citation>
    <scope>NUCLEOTIDE SEQUENCE [LARGE SCALE GENOMIC DNA]</scope>
    <source>
        <strain evidence="2">NO-MEL_2022_Ind0_liver</strain>
    </source>
</reference>